<evidence type="ECO:0000256" key="6">
    <source>
        <dbReference type="ARBA" id="ARBA00022723"/>
    </source>
</evidence>
<reference evidence="17" key="4">
    <citation type="submission" date="2025-09" db="UniProtKB">
        <authorList>
            <consortium name="Ensembl"/>
        </authorList>
    </citation>
    <scope>IDENTIFICATION</scope>
</reference>
<feature type="binding site" evidence="14">
    <location>
        <position position="343"/>
    </location>
    <ligand>
        <name>Zn(2+)</name>
        <dbReference type="ChEBI" id="CHEBI:29105"/>
        <label>2</label>
    </ligand>
</feature>
<feature type="active site" description="Phosphoserine intermediate" evidence="13">
    <location>
        <position position="113"/>
    </location>
</feature>
<feature type="binding site" evidence="14">
    <location>
        <position position="339"/>
    </location>
    <ligand>
        <name>Zn(2+)</name>
        <dbReference type="ChEBI" id="CHEBI:29105"/>
        <label>2</label>
    </ligand>
</feature>
<keyword evidence="10" id="KW-0472">Membrane</keyword>
<feature type="binding site" evidence="14">
    <location>
        <position position="63"/>
    </location>
    <ligand>
        <name>Mg(2+)</name>
        <dbReference type="ChEBI" id="CHEBI:18420"/>
    </ligand>
</feature>
<reference evidence="17" key="3">
    <citation type="submission" date="2025-08" db="UniProtKB">
        <authorList>
            <consortium name="Ensembl"/>
        </authorList>
    </citation>
    <scope>IDENTIFICATION</scope>
</reference>
<keyword evidence="16" id="KW-0732">Signal</keyword>
<dbReference type="SUPFAM" id="SSF53649">
    <property type="entry name" value="Alkaline phosphatase-like"/>
    <property type="match status" value="1"/>
</dbReference>
<evidence type="ECO:0000256" key="10">
    <source>
        <dbReference type="ARBA" id="ARBA00023136"/>
    </source>
</evidence>
<feature type="signal peptide" evidence="16">
    <location>
        <begin position="1"/>
        <end position="19"/>
    </location>
</feature>
<keyword evidence="6 14" id="KW-0479">Metal-binding</keyword>
<dbReference type="GO" id="GO:0046872">
    <property type="term" value="F:metal ion binding"/>
    <property type="evidence" value="ECO:0007669"/>
    <property type="project" value="UniProtKB-KW"/>
</dbReference>
<comment type="similarity">
    <text evidence="2 15">Belongs to the alkaline phosphatase family.</text>
</comment>
<dbReference type="AlphaFoldDB" id="F6U0P5"/>
<dbReference type="GO" id="GO:0004035">
    <property type="term" value="F:alkaline phosphatase activity"/>
    <property type="evidence" value="ECO:0000318"/>
    <property type="project" value="GO_Central"/>
</dbReference>
<dbReference type="Ensembl" id="ENSCINT00000013633.3">
    <property type="protein sequence ID" value="ENSCINP00000013633.3"/>
    <property type="gene ID" value="ENSCING00000006637.3"/>
</dbReference>
<dbReference type="InParanoid" id="F6U0P5"/>
<dbReference type="EMBL" id="EAAA01003005">
    <property type="status" value="NOT_ANNOTATED_CDS"/>
    <property type="molecule type" value="Genomic_DNA"/>
</dbReference>
<dbReference type="GO" id="GO:0005886">
    <property type="term" value="C:plasma membrane"/>
    <property type="evidence" value="ECO:0000318"/>
    <property type="project" value="GO_Central"/>
</dbReference>
<feature type="binding site" evidence="14">
    <location>
        <position position="176"/>
    </location>
    <ligand>
        <name>Mg(2+)</name>
        <dbReference type="ChEBI" id="CHEBI:18420"/>
    </ligand>
</feature>
<feature type="binding site" evidence="14">
    <location>
        <position position="174"/>
    </location>
    <ligand>
        <name>Mg(2+)</name>
        <dbReference type="ChEBI" id="CHEBI:18420"/>
    </ligand>
</feature>
<dbReference type="PRINTS" id="PR00113">
    <property type="entry name" value="ALKPHPHTASE"/>
</dbReference>
<dbReference type="InterPro" id="IPR001952">
    <property type="entry name" value="Alkaline_phosphatase"/>
</dbReference>
<evidence type="ECO:0000256" key="1">
    <source>
        <dbReference type="ARBA" id="ARBA00004609"/>
    </source>
</evidence>
<keyword evidence="18" id="KW-1185">Reference proteome</keyword>
<reference evidence="17" key="2">
    <citation type="journal article" date="2008" name="Genome Biol.">
        <title>Improved genome assembly and evidence-based global gene model set for the chordate Ciona intestinalis: new insight into intron and operon populations.</title>
        <authorList>
            <person name="Satou Y."/>
            <person name="Mineta K."/>
            <person name="Ogasawara M."/>
            <person name="Sasakura Y."/>
            <person name="Shoguchi E."/>
            <person name="Ueno K."/>
            <person name="Yamada L."/>
            <person name="Matsumoto J."/>
            <person name="Wasserscheid J."/>
            <person name="Dewar K."/>
            <person name="Wiley G.B."/>
            <person name="Macmil S.L."/>
            <person name="Roe B.A."/>
            <person name="Zeller R.W."/>
            <person name="Hastings K.E."/>
            <person name="Lemaire P."/>
            <person name="Lindquist E."/>
            <person name="Endo T."/>
            <person name="Hotta K."/>
            <person name="Inaba K."/>
        </authorList>
    </citation>
    <scope>NUCLEOTIDE SEQUENCE [LARGE SCALE GENOMIC DNA]</scope>
    <source>
        <strain evidence="17">wild type</strain>
    </source>
</reference>
<dbReference type="FunFam" id="3.40.720.10:FF:000008">
    <property type="entry name" value="Alkaline phosphatase"/>
    <property type="match status" value="1"/>
</dbReference>
<dbReference type="HOGENOM" id="CLU_008539_4_0_1"/>
<evidence type="ECO:0000256" key="5">
    <source>
        <dbReference type="ARBA" id="ARBA00022622"/>
    </source>
</evidence>
<dbReference type="InterPro" id="IPR017850">
    <property type="entry name" value="Alkaline_phosphatase_core_sf"/>
</dbReference>
<name>F6U0P5_CIOIN</name>
<dbReference type="STRING" id="7719.ENSCINP00000013633"/>
<keyword evidence="8 14" id="KW-0862">Zinc</keyword>
<evidence type="ECO:0000313" key="18">
    <source>
        <dbReference type="Proteomes" id="UP000008144"/>
    </source>
</evidence>
<keyword evidence="9 14" id="KW-0460">Magnesium</keyword>
<evidence type="ECO:0000256" key="14">
    <source>
        <dbReference type="PIRSR" id="PIRSR601952-2"/>
    </source>
</evidence>
<evidence type="ECO:0000256" key="15">
    <source>
        <dbReference type="RuleBase" id="RU003946"/>
    </source>
</evidence>
<evidence type="ECO:0000256" key="4">
    <source>
        <dbReference type="ARBA" id="ARBA00022475"/>
    </source>
</evidence>
<dbReference type="EC" id="3.1.3.1" evidence="3"/>
<evidence type="ECO:0000256" key="16">
    <source>
        <dbReference type="SAM" id="SignalP"/>
    </source>
</evidence>
<keyword evidence="5" id="KW-0336">GPI-anchor</keyword>
<evidence type="ECO:0000256" key="2">
    <source>
        <dbReference type="ARBA" id="ARBA00005984"/>
    </source>
</evidence>
<keyword evidence="12" id="KW-0449">Lipoprotein</keyword>
<dbReference type="GeneTree" id="ENSGT00950000183063"/>
<feature type="binding site" evidence="14">
    <location>
        <position position="462"/>
    </location>
    <ligand>
        <name>Zn(2+)</name>
        <dbReference type="ChEBI" id="CHEBI:29105"/>
        <label>2</label>
    </ligand>
</feature>
<accession>F6U0P5</accession>
<evidence type="ECO:0000256" key="9">
    <source>
        <dbReference type="ARBA" id="ARBA00022842"/>
    </source>
</evidence>
<sequence>FQMIHQILRTCVCLIVLSAQIFTAREETAEYWNEAAEKTLHKIYGKENIKRNPAKNVILLIGDGMGLSTATAGRILKGQNEGRPGEETVSALDKFPNVGLSKVYCVDKQSPDSASTATAILSGVKTKFGVLGLNGRAVHKKCSSAAGNEVESILTRSANLGKSTGIVTTTEVQHATPAAAYAHSASRGWYVDSAMNSTTKSEGCKDISLQLLAMGRKINVVLGGGRAYMRPDGAYDEEYFSRRPGMRDDGRDLIREWKNLQPSSKARYVWRRSALNAVNADNTDYLLGLFQPKELRYDHDRNNDIAGEPSLEEMTEKAIQILRKNPSGYFLLVEGGKMDHAHHYNQANIALREFLVFEKAVQKAMDMTSTEDALIVVTADHGHVFTLGGYADRGNPIHGYARNHNEPRKAVDKHQYTSIAYANGPGYTLDTATGKRKGITGDTTRDIAYRYQAAVPLTSETHSAEDTVVFARGPMSYLFNGVYEQNYIAHALMFASCVG</sequence>
<organism evidence="17 18">
    <name type="scientific">Ciona intestinalis</name>
    <name type="common">Transparent sea squirt</name>
    <name type="synonym">Ascidia intestinalis</name>
    <dbReference type="NCBI Taxonomy" id="7719"/>
    <lineage>
        <taxon>Eukaryota</taxon>
        <taxon>Metazoa</taxon>
        <taxon>Chordata</taxon>
        <taxon>Tunicata</taxon>
        <taxon>Ascidiacea</taxon>
        <taxon>Phlebobranchia</taxon>
        <taxon>Cionidae</taxon>
        <taxon>Ciona</taxon>
    </lineage>
</organism>
<comment type="subcellular location">
    <subcellularLocation>
        <location evidence="1">Cell membrane</location>
        <topology evidence="1">Lipid-anchor</topology>
        <topology evidence="1">GPI-anchor</topology>
    </subcellularLocation>
</comment>
<dbReference type="CDD" id="cd16012">
    <property type="entry name" value="ALP"/>
    <property type="match status" value="1"/>
</dbReference>
<comment type="cofactor">
    <cofactor evidence="14">
        <name>Zn(2+)</name>
        <dbReference type="ChEBI" id="CHEBI:29105"/>
    </cofactor>
    <text evidence="14">Binds 2 Zn(2+) ions.</text>
</comment>
<dbReference type="PANTHER" id="PTHR11596:SF94">
    <property type="entry name" value="ALKALINE PHOSPHATASE"/>
    <property type="match status" value="1"/>
</dbReference>
<dbReference type="GO" id="GO:0098552">
    <property type="term" value="C:side of membrane"/>
    <property type="evidence" value="ECO:0007669"/>
    <property type="project" value="UniProtKB-KW"/>
</dbReference>
<evidence type="ECO:0000256" key="8">
    <source>
        <dbReference type="ARBA" id="ARBA00022833"/>
    </source>
</evidence>
<feature type="binding site" evidence="14">
    <location>
        <position position="334"/>
    </location>
    <ligand>
        <name>Mg(2+)</name>
        <dbReference type="ChEBI" id="CHEBI:18420"/>
    </ligand>
</feature>
<comment type="cofactor">
    <cofactor evidence="14">
        <name>Mg(2+)</name>
        <dbReference type="ChEBI" id="CHEBI:18420"/>
    </cofactor>
    <text evidence="14">Binds 1 Mg(2+) ion.</text>
</comment>
<feature type="binding site" evidence="14">
    <location>
        <position position="63"/>
    </location>
    <ligand>
        <name>Zn(2+)</name>
        <dbReference type="ChEBI" id="CHEBI:29105"/>
        <label>2</label>
    </ligand>
</feature>
<dbReference type="Pfam" id="PF00245">
    <property type="entry name" value="Alk_phosphatase"/>
    <property type="match status" value="1"/>
</dbReference>
<reference evidence="18" key="1">
    <citation type="journal article" date="2002" name="Science">
        <title>The draft genome of Ciona intestinalis: insights into chordate and vertebrate origins.</title>
        <authorList>
            <person name="Dehal P."/>
            <person name="Satou Y."/>
            <person name="Campbell R.K."/>
            <person name="Chapman J."/>
            <person name="Degnan B."/>
            <person name="De Tomaso A."/>
            <person name="Davidson B."/>
            <person name="Di Gregorio A."/>
            <person name="Gelpke M."/>
            <person name="Goodstein D.M."/>
            <person name="Harafuji N."/>
            <person name="Hastings K.E."/>
            <person name="Ho I."/>
            <person name="Hotta K."/>
            <person name="Huang W."/>
            <person name="Kawashima T."/>
            <person name="Lemaire P."/>
            <person name="Martinez D."/>
            <person name="Meinertzhagen I.A."/>
            <person name="Necula S."/>
            <person name="Nonaka M."/>
            <person name="Putnam N."/>
            <person name="Rash S."/>
            <person name="Saiga H."/>
            <person name="Satake M."/>
            <person name="Terry A."/>
            <person name="Yamada L."/>
            <person name="Wang H.G."/>
            <person name="Awazu S."/>
            <person name="Azumi K."/>
            <person name="Boore J."/>
            <person name="Branno M."/>
            <person name="Chin-Bow S."/>
            <person name="DeSantis R."/>
            <person name="Doyle S."/>
            <person name="Francino P."/>
            <person name="Keys D.N."/>
            <person name="Haga S."/>
            <person name="Hayashi H."/>
            <person name="Hino K."/>
            <person name="Imai K.S."/>
            <person name="Inaba K."/>
            <person name="Kano S."/>
            <person name="Kobayashi K."/>
            <person name="Kobayashi M."/>
            <person name="Lee B.I."/>
            <person name="Makabe K.W."/>
            <person name="Manohar C."/>
            <person name="Matassi G."/>
            <person name="Medina M."/>
            <person name="Mochizuki Y."/>
            <person name="Mount S."/>
            <person name="Morishita T."/>
            <person name="Miura S."/>
            <person name="Nakayama A."/>
            <person name="Nishizaka S."/>
            <person name="Nomoto H."/>
            <person name="Ohta F."/>
            <person name="Oishi K."/>
            <person name="Rigoutsos I."/>
            <person name="Sano M."/>
            <person name="Sasaki A."/>
            <person name="Sasakura Y."/>
            <person name="Shoguchi E."/>
            <person name="Shin-i T."/>
            <person name="Spagnuolo A."/>
            <person name="Stainier D."/>
            <person name="Suzuki M.M."/>
            <person name="Tassy O."/>
            <person name="Takatori N."/>
            <person name="Tokuoka M."/>
            <person name="Yagi K."/>
            <person name="Yoshizaki F."/>
            <person name="Wada S."/>
            <person name="Zhang C."/>
            <person name="Hyatt P.D."/>
            <person name="Larimer F."/>
            <person name="Detter C."/>
            <person name="Doggett N."/>
            <person name="Glavina T."/>
            <person name="Hawkins T."/>
            <person name="Richardson P."/>
            <person name="Lucas S."/>
            <person name="Kohara Y."/>
            <person name="Levine M."/>
            <person name="Satoh N."/>
            <person name="Rokhsar D.S."/>
        </authorList>
    </citation>
    <scope>NUCLEOTIDE SEQUENCE [LARGE SCALE GENOMIC DNA]</scope>
</reference>
<keyword evidence="11" id="KW-0325">Glycoprotein</keyword>
<evidence type="ECO:0000256" key="13">
    <source>
        <dbReference type="PIRSR" id="PIRSR601952-1"/>
    </source>
</evidence>
<feature type="chain" id="PRO_5003347765" description="alkaline phosphatase" evidence="16">
    <location>
        <begin position="20"/>
        <end position="499"/>
    </location>
</feature>
<dbReference type="Gene3D" id="3.40.720.10">
    <property type="entry name" value="Alkaline Phosphatase, subunit A"/>
    <property type="match status" value="1"/>
</dbReference>
<dbReference type="PANTHER" id="PTHR11596">
    <property type="entry name" value="ALKALINE PHOSPHATASE"/>
    <property type="match status" value="1"/>
</dbReference>
<evidence type="ECO:0000256" key="7">
    <source>
        <dbReference type="ARBA" id="ARBA00022801"/>
    </source>
</evidence>
<dbReference type="Proteomes" id="UP000008144">
    <property type="component" value="Chromosome 9"/>
</dbReference>
<evidence type="ECO:0000256" key="11">
    <source>
        <dbReference type="ARBA" id="ARBA00023180"/>
    </source>
</evidence>
<evidence type="ECO:0000313" key="17">
    <source>
        <dbReference type="Ensembl" id="ENSCINP00000013633.3"/>
    </source>
</evidence>
<proteinExistence type="inferred from homology"/>
<protein>
    <recommendedName>
        <fullName evidence="3">alkaline phosphatase</fullName>
        <ecNumber evidence="3">3.1.3.1</ecNumber>
    </recommendedName>
</protein>
<keyword evidence="4" id="KW-1003">Cell membrane</keyword>
<dbReference type="OMA" id="MAEHINQ"/>
<feature type="binding site" evidence="14">
    <location>
        <position position="380"/>
    </location>
    <ligand>
        <name>Zn(2+)</name>
        <dbReference type="ChEBI" id="CHEBI:29105"/>
        <label>2</label>
    </ligand>
</feature>
<evidence type="ECO:0000256" key="12">
    <source>
        <dbReference type="ARBA" id="ARBA00023288"/>
    </source>
</evidence>
<evidence type="ECO:0000256" key="3">
    <source>
        <dbReference type="ARBA" id="ARBA00012647"/>
    </source>
</evidence>
<feature type="binding site" evidence="14">
    <location>
        <position position="381"/>
    </location>
    <ligand>
        <name>Zn(2+)</name>
        <dbReference type="ChEBI" id="CHEBI:29105"/>
        <label>2</label>
    </ligand>
</feature>
<dbReference type="SMART" id="SM00098">
    <property type="entry name" value="alkPPc"/>
    <property type="match status" value="1"/>
</dbReference>
<keyword evidence="7" id="KW-0378">Hydrolase</keyword>